<dbReference type="InterPro" id="IPR006299">
    <property type="entry name" value="FlgC"/>
</dbReference>
<evidence type="ECO:0000259" key="7">
    <source>
        <dbReference type="Pfam" id="PF00460"/>
    </source>
</evidence>
<name>A0A7C5WYH0_9AQUI</name>
<keyword evidence="9" id="KW-0969">Cilium</keyword>
<dbReference type="PANTHER" id="PTHR30435">
    <property type="entry name" value="FLAGELLAR PROTEIN"/>
    <property type="match status" value="1"/>
</dbReference>
<dbReference type="GO" id="GO:0030694">
    <property type="term" value="C:bacterial-type flagellum basal body, rod"/>
    <property type="evidence" value="ECO:0007669"/>
    <property type="project" value="UniProtKB-UniRule"/>
</dbReference>
<comment type="caution">
    <text evidence="9">The sequence shown here is derived from an EMBL/GenBank/DDBJ whole genome shotgun (WGS) entry which is preliminary data.</text>
</comment>
<evidence type="ECO:0000256" key="2">
    <source>
        <dbReference type="ARBA" id="ARBA00009677"/>
    </source>
</evidence>
<evidence type="ECO:0000259" key="8">
    <source>
        <dbReference type="Pfam" id="PF06429"/>
    </source>
</evidence>
<dbReference type="EMBL" id="DSAC01000037">
    <property type="protein sequence ID" value="HHO73592.1"/>
    <property type="molecule type" value="Genomic_DNA"/>
</dbReference>
<dbReference type="Pfam" id="PF06429">
    <property type="entry name" value="Flg_bbr_C"/>
    <property type="match status" value="1"/>
</dbReference>
<comment type="subunit">
    <text evidence="5 6">The basal body constitutes a major portion of the flagellar organelle and consists of four rings (L,P,S, and M) mounted on a central rod. The rod consists of about 26 subunits of FlgG in the distal portion, and FlgB, FlgC and FlgF are thought to build up the proximal portion of the rod with about 6 subunits each.</text>
</comment>
<dbReference type="InterPro" id="IPR010930">
    <property type="entry name" value="Flg_bb/hook_C_dom"/>
</dbReference>
<evidence type="ECO:0000313" key="9">
    <source>
        <dbReference type="EMBL" id="HHO73592.1"/>
    </source>
</evidence>
<dbReference type="InterPro" id="IPR019776">
    <property type="entry name" value="Flagellar_basal_body_rod_CS"/>
</dbReference>
<dbReference type="PANTHER" id="PTHR30435:SF2">
    <property type="entry name" value="FLAGELLAR BASAL-BODY ROD PROTEIN FLGC"/>
    <property type="match status" value="1"/>
</dbReference>
<evidence type="ECO:0000256" key="6">
    <source>
        <dbReference type="RuleBase" id="RU362062"/>
    </source>
</evidence>
<keyword evidence="4 6" id="KW-0975">Bacterial flagellum</keyword>
<feature type="domain" description="Flagellar basal body rod protein N-terminal" evidence="7">
    <location>
        <begin position="10"/>
        <end position="32"/>
    </location>
</feature>
<comment type="subcellular location">
    <subcellularLocation>
        <location evidence="1 6">Bacterial flagellum basal body</location>
    </subcellularLocation>
</comment>
<keyword evidence="9" id="KW-0966">Cell projection</keyword>
<accession>A0A7C5WYH0</accession>
<comment type="similarity">
    <text evidence="2">Belongs to the flagella basal body rod proteins family.</text>
</comment>
<proteinExistence type="inferred from homology"/>
<feature type="domain" description="Flagellar basal-body/hook protein C-terminal" evidence="8">
    <location>
        <begin position="90"/>
        <end position="135"/>
    </location>
</feature>
<keyword evidence="9" id="KW-0282">Flagellum</keyword>
<protein>
    <recommendedName>
        <fullName evidence="3 6">Flagellar basal-body rod protein FlgC</fullName>
    </recommendedName>
</protein>
<dbReference type="InterPro" id="IPR001444">
    <property type="entry name" value="Flag_bb_rod_N"/>
</dbReference>
<dbReference type="PROSITE" id="PS00588">
    <property type="entry name" value="FLAGELLA_BB_ROD"/>
    <property type="match status" value="1"/>
</dbReference>
<evidence type="ECO:0000256" key="5">
    <source>
        <dbReference type="ARBA" id="ARBA00025933"/>
    </source>
</evidence>
<evidence type="ECO:0000256" key="1">
    <source>
        <dbReference type="ARBA" id="ARBA00004117"/>
    </source>
</evidence>
<organism evidence="9">
    <name type="scientific">Thermocrinis ruber</name>
    <dbReference type="NCBI Taxonomy" id="75906"/>
    <lineage>
        <taxon>Bacteria</taxon>
        <taxon>Pseudomonadati</taxon>
        <taxon>Aquificota</taxon>
        <taxon>Aquificia</taxon>
        <taxon>Aquificales</taxon>
        <taxon>Aquificaceae</taxon>
        <taxon>Thermocrinis</taxon>
    </lineage>
</organism>
<sequence length="137" mass="15720">MNDLFRAFSISASGMYAQRVRMNVIASNLANYESYRANGEPFRKLEVVFQALEDPKNLSKGEVPVRVVEIRQSNEPFRLVYDPTNPRANQEGYVQKPNVELVKEMVDMITAVRSYEANLNAFSATKEIAQRTLELWK</sequence>
<dbReference type="AlphaFoldDB" id="A0A7C5WYH0"/>
<reference evidence="9" key="1">
    <citation type="journal article" date="2020" name="mSystems">
        <title>Genome- and Community-Level Interaction Insights into Carbon Utilization and Element Cycling Functions of Hydrothermarchaeota in Hydrothermal Sediment.</title>
        <authorList>
            <person name="Zhou Z."/>
            <person name="Liu Y."/>
            <person name="Xu W."/>
            <person name="Pan J."/>
            <person name="Luo Z.H."/>
            <person name="Li M."/>
        </authorList>
    </citation>
    <scope>NUCLEOTIDE SEQUENCE [LARGE SCALE GENOMIC DNA]</scope>
    <source>
        <strain evidence="9">SpSt-114</strain>
    </source>
</reference>
<gene>
    <name evidence="9" type="primary">flgC</name>
    <name evidence="9" type="ORF">ENN04_03035</name>
</gene>
<dbReference type="Pfam" id="PF00460">
    <property type="entry name" value="Flg_bb_rod"/>
    <property type="match status" value="1"/>
</dbReference>
<evidence type="ECO:0000256" key="3">
    <source>
        <dbReference type="ARBA" id="ARBA00017941"/>
    </source>
</evidence>
<dbReference type="NCBIfam" id="TIGR01395">
    <property type="entry name" value="FlgC"/>
    <property type="match status" value="1"/>
</dbReference>
<evidence type="ECO:0000256" key="4">
    <source>
        <dbReference type="ARBA" id="ARBA00023143"/>
    </source>
</evidence>
<dbReference type="GO" id="GO:0071978">
    <property type="term" value="P:bacterial-type flagellum-dependent swarming motility"/>
    <property type="evidence" value="ECO:0007669"/>
    <property type="project" value="TreeGrafter"/>
</dbReference>